<feature type="transmembrane region" description="Helical" evidence="9">
    <location>
        <begin position="131"/>
        <end position="156"/>
    </location>
</feature>
<dbReference type="GO" id="GO:0005886">
    <property type="term" value="C:plasma membrane"/>
    <property type="evidence" value="ECO:0007669"/>
    <property type="project" value="UniProtKB-SubCell"/>
</dbReference>
<dbReference type="InterPro" id="IPR035906">
    <property type="entry name" value="MetI-like_sf"/>
</dbReference>
<dbReference type="Proteomes" id="UP000696310">
    <property type="component" value="Unassembled WGS sequence"/>
</dbReference>
<proteinExistence type="inferred from homology"/>
<sequence>MLNTLFGSALRAVVTVFLAVTFTFVMLRISGDPMTSLLGVETPPQVIDILRQQWGLDRPVSEQYFTYLGRIVTGDFGTSLRSGQDALAMIMEKIPATLRLMAASLVLALAVGIPLGVVAAHYRGGVIDRAVIGLAVLTHSIPSFLTGILLIQLFAVQLRILPSGGGATLAHMVMPALAIGLYNAGVIARFVRSSVLEVIGQRYILAARAKRVSEWGLIVRHVMPNAALPLLTLFGFLLGGMIGGSAVIEAVFAWPGVGLLLINSVAARDVAVVQAIVILITVAMVSANLFVDFLHVMIDPRLRHSQRSRGRVS</sequence>
<dbReference type="InterPro" id="IPR045621">
    <property type="entry name" value="BPD_transp_1_N"/>
</dbReference>
<organism evidence="11 12">
    <name type="scientific">Pectobacterium polaris</name>
    <dbReference type="NCBI Taxonomy" id="2042057"/>
    <lineage>
        <taxon>Bacteria</taxon>
        <taxon>Pseudomonadati</taxon>
        <taxon>Pseudomonadota</taxon>
        <taxon>Gammaproteobacteria</taxon>
        <taxon>Enterobacterales</taxon>
        <taxon>Pectobacteriaceae</taxon>
        <taxon>Pectobacterium</taxon>
    </lineage>
</organism>
<dbReference type="Pfam" id="PF00528">
    <property type="entry name" value="BPD_transp_1"/>
    <property type="match status" value="1"/>
</dbReference>
<name>A0AAW4NW35_9GAMM</name>
<feature type="transmembrane region" description="Helical" evidence="9">
    <location>
        <begin position="168"/>
        <end position="191"/>
    </location>
</feature>
<evidence type="ECO:0000313" key="12">
    <source>
        <dbReference type="Proteomes" id="UP000696310"/>
    </source>
</evidence>
<keyword evidence="2 9" id="KW-0813">Transport</keyword>
<evidence type="ECO:0000256" key="9">
    <source>
        <dbReference type="RuleBase" id="RU363032"/>
    </source>
</evidence>
<dbReference type="AlphaFoldDB" id="A0AAW4NW35"/>
<evidence type="ECO:0000256" key="5">
    <source>
        <dbReference type="ARBA" id="ARBA00022692"/>
    </source>
</evidence>
<feature type="domain" description="ABC transmembrane type-1" evidence="10">
    <location>
        <begin position="94"/>
        <end position="291"/>
    </location>
</feature>
<feature type="transmembrane region" description="Helical" evidence="9">
    <location>
        <begin position="12"/>
        <end position="31"/>
    </location>
</feature>
<dbReference type="InterPro" id="IPR000515">
    <property type="entry name" value="MetI-like"/>
</dbReference>
<feature type="transmembrane region" description="Helical" evidence="9">
    <location>
        <begin position="98"/>
        <end position="119"/>
    </location>
</feature>
<gene>
    <name evidence="11" type="ORF">IM880_03645</name>
</gene>
<evidence type="ECO:0000256" key="4">
    <source>
        <dbReference type="ARBA" id="ARBA00022519"/>
    </source>
</evidence>
<dbReference type="Pfam" id="PF19300">
    <property type="entry name" value="BPD_transp_1_N"/>
    <property type="match status" value="1"/>
</dbReference>
<protein>
    <submittedName>
        <fullName evidence="11">ABC transporter permease</fullName>
    </submittedName>
</protein>
<evidence type="ECO:0000256" key="2">
    <source>
        <dbReference type="ARBA" id="ARBA00022448"/>
    </source>
</evidence>
<dbReference type="CDD" id="cd06261">
    <property type="entry name" value="TM_PBP2"/>
    <property type="match status" value="1"/>
</dbReference>
<comment type="similarity">
    <text evidence="8">Belongs to the binding-protein-dependent transport system permease family. OppBC subfamily.</text>
</comment>
<dbReference type="SUPFAM" id="SSF161098">
    <property type="entry name" value="MetI-like"/>
    <property type="match status" value="1"/>
</dbReference>
<dbReference type="PROSITE" id="PS50928">
    <property type="entry name" value="ABC_TM1"/>
    <property type="match status" value="1"/>
</dbReference>
<reference evidence="11" key="2">
    <citation type="submission" date="2021-01" db="EMBL/GenBank/DDBJ databases">
        <authorList>
            <person name="Vargas Peralta D."/>
        </authorList>
    </citation>
    <scope>NUCLEOTIDE SEQUENCE</scope>
    <source>
        <strain evidence="11">A3</strain>
    </source>
</reference>
<evidence type="ECO:0000313" key="11">
    <source>
        <dbReference type="EMBL" id="MBW5891292.1"/>
    </source>
</evidence>
<dbReference type="PANTHER" id="PTHR43163:SF6">
    <property type="entry name" value="DIPEPTIDE TRANSPORT SYSTEM PERMEASE PROTEIN DPPB-RELATED"/>
    <property type="match status" value="1"/>
</dbReference>
<evidence type="ECO:0000256" key="8">
    <source>
        <dbReference type="ARBA" id="ARBA00024202"/>
    </source>
</evidence>
<dbReference type="Gene3D" id="1.10.3720.10">
    <property type="entry name" value="MetI-like"/>
    <property type="match status" value="1"/>
</dbReference>
<comment type="subcellular location">
    <subcellularLocation>
        <location evidence="1">Cell inner membrane</location>
        <topology evidence="1">Multi-pass membrane protein</topology>
    </subcellularLocation>
    <subcellularLocation>
        <location evidence="9">Cell membrane</location>
        <topology evidence="9">Multi-pass membrane protein</topology>
    </subcellularLocation>
</comment>
<dbReference type="EMBL" id="JAESHX010000014">
    <property type="protein sequence ID" value="MBW5891292.1"/>
    <property type="molecule type" value="Genomic_DNA"/>
</dbReference>
<dbReference type="RefSeq" id="WP_219678459.1">
    <property type="nucleotide sequence ID" value="NZ_JAESHX010000014.1"/>
</dbReference>
<evidence type="ECO:0000259" key="10">
    <source>
        <dbReference type="PROSITE" id="PS50928"/>
    </source>
</evidence>
<dbReference type="PANTHER" id="PTHR43163">
    <property type="entry name" value="DIPEPTIDE TRANSPORT SYSTEM PERMEASE PROTEIN DPPB-RELATED"/>
    <property type="match status" value="1"/>
</dbReference>
<reference evidence="11" key="1">
    <citation type="journal article" date="2021" name="bioRxiv">
        <title>Identification of Pectobacterium species isolated from the soft rot of tetecho (Neobuxbaumia tetetzo), a columnar cactus, and associated metagenomics.</title>
        <authorList>
            <person name="Vargas-Peralta D."/>
            <person name="Narvaez-Barragan D.A."/>
            <person name="de Sandozequi A."/>
            <person name="Romero-Gutierrez M.F."/>
            <person name="Segovia L."/>
            <person name="Martinez-Anaya C."/>
            <person name="Alcaraz L.D."/>
            <person name="de la Torre Almaraz R."/>
        </authorList>
    </citation>
    <scope>NUCLEOTIDE SEQUENCE</scope>
    <source>
        <strain evidence="11">A3</strain>
    </source>
</reference>
<feature type="transmembrane region" description="Helical" evidence="9">
    <location>
        <begin position="272"/>
        <end position="298"/>
    </location>
</feature>
<comment type="caution">
    <text evidence="11">The sequence shown here is derived from an EMBL/GenBank/DDBJ whole genome shotgun (WGS) entry which is preliminary data.</text>
</comment>
<evidence type="ECO:0000256" key="1">
    <source>
        <dbReference type="ARBA" id="ARBA00004429"/>
    </source>
</evidence>
<evidence type="ECO:0000256" key="7">
    <source>
        <dbReference type="ARBA" id="ARBA00023136"/>
    </source>
</evidence>
<accession>A0AAW4NW35</accession>
<evidence type="ECO:0000256" key="3">
    <source>
        <dbReference type="ARBA" id="ARBA00022475"/>
    </source>
</evidence>
<keyword evidence="4" id="KW-0997">Cell inner membrane</keyword>
<evidence type="ECO:0000256" key="6">
    <source>
        <dbReference type="ARBA" id="ARBA00022989"/>
    </source>
</evidence>
<dbReference type="GO" id="GO:0071916">
    <property type="term" value="F:dipeptide transmembrane transporter activity"/>
    <property type="evidence" value="ECO:0007669"/>
    <property type="project" value="TreeGrafter"/>
</dbReference>
<keyword evidence="5 9" id="KW-0812">Transmembrane</keyword>
<keyword evidence="3" id="KW-1003">Cell membrane</keyword>
<keyword evidence="6 9" id="KW-1133">Transmembrane helix</keyword>
<keyword evidence="7 9" id="KW-0472">Membrane</keyword>
<feature type="transmembrane region" description="Helical" evidence="9">
    <location>
        <begin position="230"/>
        <end position="252"/>
    </location>
</feature>